<reference evidence="5 6" key="1">
    <citation type="submission" date="2019-03" db="EMBL/GenBank/DDBJ databases">
        <title>Genomic Encyclopedia of Type Strains, Phase IV (KMG-IV): sequencing the most valuable type-strain genomes for metagenomic binning, comparative biology and taxonomic classification.</title>
        <authorList>
            <person name="Goeker M."/>
        </authorList>
    </citation>
    <scope>NUCLEOTIDE SEQUENCE [LARGE SCALE GENOMIC DNA]</scope>
    <source>
        <strain evidence="5 6">DSM 11901</strain>
    </source>
</reference>
<organism evidence="5 6">
    <name type="scientific">Aquabacterium commune</name>
    <dbReference type="NCBI Taxonomy" id="70586"/>
    <lineage>
        <taxon>Bacteria</taxon>
        <taxon>Pseudomonadati</taxon>
        <taxon>Pseudomonadota</taxon>
        <taxon>Betaproteobacteria</taxon>
        <taxon>Burkholderiales</taxon>
        <taxon>Aquabacterium</taxon>
    </lineage>
</organism>
<evidence type="ECO:0000256" key="1">
    <source>
        <dbReference type="ARBA" id="ARBA00023015"/>
    </source>
</evidence>
<gene>
    <name evidence="5" type="ORF">EV672_102263</name>
</gene>
<name>A0A4R6RHP2_9BURK</name>
<dbReference type="Pfam" id="PF12833">
    <property type="entry name" value="HTH_18"/>
    <property type="match status" value="1"/>
</dbReference>
<dbReference type="Gene3D" id="1.10.10.60">
    <property type="entry name" value="Homeodomain-like"/>
    <property type="match status" value="1"/>
</dbReference>
<evidence type="ECO:0000313" key="5">
    <source>
        <dbReference type="EMBL" id="TDP85913.1"/>
    </source>
</evidence>
<keyword evidence="2" id="KW-0238">DNA-binding</keyword>
<protein>
    <submittedName>
        <fullName evidence="5">AraC family transcriptional regulator</fullName>
    </submittedName>
</protein>
<dbReference type="GO" id="GO:0003700">
    <property type="term" value="F:DNA-binding transcription factor activity"/>
    <property type="evidence" value="ECO:0007669"/>
    <property type="project" value="InterPro"/>
</dbReference>
<dbReference type="PRINTS" id="PR00032">
    <property type="entry name" value="HTHARAC"/>
</dbReference>
<dbReference type="SUPFAM" id="SSF46689">
    <property type="entry name" value="Homeodomain-like"/>
    <property type="match status" value="1"/>
</dbReference>
<evidence type="ECO:0000313" key="6">
    <source>
        <dbReference type="Proteomes" id="UP000294593"/>
    </source>
</evidence>
<dbReference type="GO" id="GO:0005829">
    <property type="term" value="C:cytosol"/>
    <property type="evidence" value="ECO:0007669"/>
    <property type="project" value="TreeGrafter"/>
</dbReference>
<dbReference type="PROSITE" id="PS01124">
    <property type="entry name" value="HTH_ARAC_FAMILY_2"/>
    <property type="match status" value="1"/>
</dbReference>
<dbReference type="EMBL" id="SNXW01000002">
    <property type="protein sequence ID" value="TDP85913.1"/>
    <property type="molecule type" value="Genomic_DNA"/>
</dbReference>
<dbReference type="Proteomes" id="UP000294593">
    <property type="component" value="Unassembled WGS sequence"/>
</dbReference>
<evidence type="ECO:0000256" key="3">
    <source>
        <dbReference type="ARBA" id="ARBA00023163"/>
    </source>
</evidence>
<dbReference type="PANTHER" id="PTHR47894">
    <property type="entry name" value="HTH-TYPE TRANSCRIPTIONAL REGULATOR GADX"/>
    <property type="match status" value="1"/>
</dbReference>
<sequence>MADTRIAASFAQLLYEYLDRQGLDARQLLGPQPDPSQHFLPMADWQAWLKRVDAVEGRVGLGLRIAEGISARHFGVLGYAALACNNLADALQRMERYHASVYDANPAHVEVLPDGVVVEWGVERGRPGALVDETAIASLVQLARDMTGHYWPMRKVSFVNPPPADVQPYRDFFGCEVLFNAPTTRLEFDTACLALPMRKSDPALAQLLDQQAEQVLRQVSQVPAIVDAWRRTLVPLIREGQTSLAALARAHHTSPRTLQRRLSEQGLSFQQLLDDTRRHLAEAHLKDARLDLAEIALLLGYSEQSAFTRAFRAWTGLPPAQWRKQNRLKKT</sequence>
<keyword evidence="1" id="KW-0805">Transcription regulation</keyword>
<keyword evidence="6" id="KW-1185">Reference proteome</keyword>
<feature type="domain" description="HTH araC/xylS-type" evidence="4">
    <location>
        <begin position="227"/>
        <end position="325"/>
    </location>
</feature>
<comment type="caution">
    <text evidence="5">The sequence shown here is derived from an EMBL/GenBank/DDBJ whole genome shotgun (WGS) entry which is preliminary data.</text>
</comment>
<dbReference type="SMART" id="SM00342">
    <property type="entry name" value="HTH_ARAC"/>
    <property type="match status" value="1"/>
</dbReference>
<dbReference type="InterPro" id="IPR032687">
    <property type="entry name" value="AraC-type_N"/>
</dbReference>
<evidence type="ECO:0000259" key="4">
    <source>
        <dbReference type="PROSITE" id="PS01124"/>
    </source>
</evidence>
<keyword evidence="3" id="KW-0804">Transcription</keyword>
<dbReference type="InterPro" id="IPR018060">
    <property type="entry name" value="HTH_AraC"/>
</dbReference>
<proteinExistence type="predicted"/>
<dbReference type="Pfam" id="PF12625">
    <property type="entry name" value="Arabinose_bd"/>
    <property type="match status" value="1"/>
</dbReference>
<dbReference type="InterPro" id="IPR009057">
    <property type="entry name" value="Homeodomain-like_sf"/>
</dbReference>
<dbReference type="PANTHER" id="PTHR47894:SF1">
    <property type="entry name" value="HTH-TYPE TRANSCRIPTIONAL REGULATOR VQSM"/>
    <property type="match status" value="1"/>
</dbReference>
<accession>A0A4R6RHP2</accession>
<dbReference type="InterPro" id="IPR020449">
    <property type="entry name" value="Tscrpt_reg_AraC-type_HTH"/>
</dbReference>
<dbReference type="AlphaFoldDB" id="A0A4R6RHP2"/>
<dbReference type="GO" id="GO:0000976">
    <property type="term" value="F:transcription cis-regulatory region binding"/>
    <property type="evidence" value="ECO:0007669"/>
    <property type="project" value="TreeGrafter"/>
</dbReference>
<dbReference type="RefSeq" id="WP_166643457.1">
    <property type="nucleotide sequence ID" value="NZ_JBASTO010000348.1"/>
</dbReference>
<evidence type="ECO:0000256" key="2">
    <source>
        <dbReference type="ARBA" id="ARBA00023125"/>
    </source>
</evidence>